<feature type="region of interest" description="Disordered" evidence="8">
    <location>
        <begin position="19"/>
        <end position="94"/>
    </location>
</feature>
<keyword evidence="5 7" id="KW-0804">Transcription</keyword>
<dbReference type="InterPro" id="IPR017956">
    <property type="entry name" value="AT_hook_DNA-bd_motif"/>
</dbReference>
<dbReference type="GO" id="GO:0005634">
    <property type="term" value="C:nucleus"/>
    <property type="evidence" value="ECO:0007669"/>
    <property type="project" value="UniProtKB-SubCell"/>
</dbReference>
<keyword evidence="4 7" id="KW-0238">DNA-binding</keyword>
<organism evidence="10 11">
    <name type="scientific">Striga asiatica</name>
    <name type="common">Asiatic witchweed</name>
    <name type="synonym">Buchnera asiatica</name>
    <dbReference type="NCBI Taxonomy" id="4170"/>
    <lineage>
        <taxon>Eukaryota</taxon>
        <taxon>Viridiplantae</taxon>
        <taxon>Streptophyta</taxon>
        <taxon>Embryophyta</taxon>
        <taxon>Tracheophyta</taxon>
        <taxon>Spermatophyta</taxon>
        <taxon>Magnoliopsida</taxon>
        <taxon>eudicotyledons</taxon>
        <taxon>Gunneridae</taxon>
        <taxon>Pentapetalae</taxon>
        <taxon>asterids</taxon>
        <taxon>lamiids</taxon>
        <taxon>Lamiales</taxon>
        <taxon>Orobanchaceae</taxon>
        <taxon>Buchnereae</taxon>
        <taxon>Striga</taxon>
    </lineage>
</organism>
<evidence type="ECO:0000256" key="2">
    <source>
        <dbReference type="ARBA" id="ARBA00004123"/>
    </source>
</evidence>
<evidence type="ECO:0000313" key="10">
    <source>
        <dbReference type="EMBL" id="GER36661.1"/>
    </source>
</evidence>
<sequence>MSGVSEAAAVMASREPFAINHGVSTGPGHNPAASQQHLDQQMRVPYTADGAYRSVASPPAYQPMPGGAPVATNLNSGDQKRKRGRPRKYGPDGNMAAMAMASGQQPMNVGMQQAQMQTFSPPPAAAPPQPPVGGSASPTAKKARGRPPGSVNKKKQIEVIGSTGIGFIPHVIDVKPGEDVSSKIMAFSQNGPRAVCILSANGAISNVTLRQAATSGGTATYEGRFDILSLSGSFMLSDVGGHKSRTGGLSTTLAGPDGRVFGGCVAGLLIAASPVQVIVGSFLADNRKEQKSANYMESISAPPKVNLSGPTGASSSPSRGTFSGSSGGPASPLNLSSVHDFCGYALLRAYRVSAAKLLLCFEDRKVVSLETLDNLPDLEMEIIATHNLI</sequence>
<keyword evidence="6 7" id="KW-0539">Nucleus</keyword>
<dbReference type="SMART" id="SM00384">
    <property type="entry name" value="AT_hook"/>
    <property type="match status" value="2"/>
</dbReference>
<evidence type="ECO:0000256" key="5">
    <source>
        <dbReference type="ARBA" id="ARBA00023163"/>
    </source>
</evidence>
<dbReference type="EMBL" id="BKCP01005184">
    <property type="protein sequence ID" value="GER36661.1"/>
    <property type="molecule type" value="Genomic_DNA"/>
</dbReference>
<feature type="region of interest" description="Disordered" evidence="8">
    <location>
        <begin position="114"/>
        <end position="155"/>
    </location>
</feature>
<comment type="subcellular location">
    <subcellularLocation>
        <location evidence="2 7">Nucleus</location>
    </subcellularLocation>
</comment>
<keyword evidence="3 7" id="KW-0805">Transcription regulation</keyword>
<evidence type="ECO:0000256" key="4">
    <source>
        <dbReference type="ARBA" id="ARBA00023125"/>
    </source>
</evidence>
<evidence type="ECO:0000256" key="8">
    <source>
        <dbReference type="SAM" id="MobiDB-lite"/>
    </source>
</evidence>
<dbReference type="FunFam" id="3.30.1330.80:FF:000003">
    <property type="entry name" value="AT-hook motif nuclear-localized protein 1-like"/>
    <property type="match status" value="1"/>
</dbReference>
<gene>
    <name evidence="10" type="ORF">STAS_13012</name>
</gene>
<dbReference type="AlphaFoldDB" id="A0A5A7PVH4"/>
<dbReference type="InterPro" id="IPR039605">
    <property type="entry name" value="AHL"/>
</dbReference>
<comment type="domain">
    <text evidence="7">The PPC domain mediates interactions between AHL proteins.</text>
</comment>
<dbReference type="PANTHER" id="PTHR31500">
    <property type="entry name" value="AT-HOOK MOTIF NUCLEAR-LOCALIZED PROTEIN 9"/>
    <property type="match status" value="1"/>
</dbReference>
<evidence type="ECO:0000256" key="6">
    <source>
        <dbReference type="ARBA" id="ARBA00023242"/>
    </source>
</evidence>
<accession>A0A5A7PVH4</accession>
<proteinExistence type="predicted"/>
<dbReference type="Pfam" id="PF03479">
    <property type="entry name" value="PCC"/>
    <property type="match status" value="1"/>
</dbReference>
<dbReference type="GO" id="GO:0003680">
    <property type="term" value="F:minor groove of adenine-thymine-rich DNA binding"/>
    <property type="evidence" value="ECO:0007669"/>
    <property type="project" value="UniProtKB-UniRule"/>
</dbReference>
<comment type="caution">
    <text evidence="10">The sequence shown here is derived from an EMBL/GenBank/DDBJ whole genome shotgun (WGS) entry which is preliminary data.</text>
</comment>
<feature type="region of interest" description="Disordered" evidence="8">
    <location>
        <begin position="299"/>
        <end position="326"/>
    </location>
</feature>
<comment type="function">
    <text evidence="1 7">Transcription factor that specifically binds AT-rich DNA sequences related to the nuclear matrix attachment regions (MARs).</text>
</comment>
<feature type="compositionally biased region" description="Pro residues" evidence="8">
    <location>
        <begin position="120"/>
        <end position="131"/>
    </location>
</feature>
<evidence type="ECO:0000259" key="9">
    <source>
        <dbReference type="PROSITE" id="PS51742"/>
    </source>
</evidence>
<evidence type="ECO:0000256" key="3">
    <source>
        <dbReference type="ARBA" id="ARBA00023015"/>
    </source>
</evidence>
<dbReference type="PROSITE" id="PS51742">
    <property type="entry name" value="PPC"/>
    <property type="match status" value="1"/>
</dbReference>
<protein>
    <recommendedName>
        <fullName evidence="7">AT-hook motif nuclear-localized protein</fullName>
    </recommendedName>
</protein>
<dbReference type="InterPro" id="IPR005175">
    <property type="entry name" value="PPC_dom"/>
</dbReference>
<reference evidence="11" key="1">
    <citation type="journal article" date="2019" name="Curr. Biol.">
        <title>Genome Sequence of Striga asiatica Provides Insight into the Evolution of Plant Parasitism.</title>
        <authorList>
            <person name="Yoshida S."/>
            <person name="Kim S."/>
            <person name="Wafula E.K."/>
            <person name="Tanskanen J."/>
            <person name="Kim Y.M."/>
            <person name="Honaas L."/>
            <person name="Yang Z."/>
            <person name="Spallek T."/>
            <person name="Conn C.E."/>
            <person name="Ichihashi Y."/>
            <person name="Cheong K."/>
            <person name="Cui S."/>
            <person name="Der J.P."/>
            <person name="Gundlach H."/>
            <person name="Jiao Y."/>
            <person name="Hori C."/>
            <person name="Ishida J.K."/>
            <person name="Kasahara H."/>
            <person name="Kiba T."/>
            <person name="Kim M.S."/>
            <person name="Koo N."/>
            <person name="Laohavisit A."/>
            <person name="Lee Y.H."/>
            <person name="Lumba S."/>
            <person name="McCourt P."/>
            <person name="Mortimer J.C."/>
            <person name="Mutuku J.M."/>
            <person name="Nomura T."/>
            <person name="Sasaki-Sekimoto Y."/>
            <person name="Seto Y."/>
            <person name="Wang Y."/>
            <person name="Wakatake T."/>
            <person name="Sakakibara H."/>
            <person name="Demura T."/>
            <person name="Yamaguchi S."/>
            <person name="Yoneyama K."/>
            <person name="Manabe R.I."/>
            <person name="Nelson D.C."/>
            <person name="Schulman A.H."/>
            <person name="Timko M.P."/>
            <person name="dePamphilis C.W."/>
            <person name="Choi D."/>
            <person name="Shirasu K."/>
        </authorList>
    </citation>
    <scope>NUCLEOTIDE SEQUENCE [LARGE SCALE GENOMIC DNA]</scope>
    <source>
        <strain evidence="11">cv. UVA1</strain>
    </source>
</reference>
<dbReference type="SUPFAM" id="SSF117856">
    <property type="entry name" value="AF0104/ALDC/Ptd012-like"/>
    <property type="match status" value="1"/>
</dbReference>
<evidence type="ECO:0000313" key="11">
    <source>
        <dbReference type="Proteomes" id="UP000325081"/>
    </source>
</evidence>
<evidence type="ECO:0000256" key="7">
    <source>
        <dbReference type="RuleBase" id="RU367031"/>
    </source>
</evidence>
<keyword evidence="11" id="KW-1185">Reference proteome</keyword>
<evidence type="ECO:0000256" key="1">
    <source>
        <dbReference type="ARBA" id="ARBA00003687"/>
    </source>
</evidence>
<dbReference type="CDD" id="cd11378">
    <property type="entry name" value="DUF296"/>
    <property type="match status" value="1"/>
</dbReference>
<dbReference type="PANTHER" id="PTHR31500:SF57">
    <property type="entry name" value="AT-HOOK MOTIF NUCLEAR-LOCALIZED PROTEIN 10"/>
    <property type="match status" value="1"/>
</dbReference>
<dbReference type="Gene3D" id="3.30.1330.80">
    <property type="entry name" value="Hypothetical protein, similar to alpha- acetolactate decarboxylase, domain 2"/>
    <property type="match status" value="1"/>
</dbReference>
<feature type="domain" description="PPC" evidence="9">
    <location>
        <begin position="163"/>
        <end position="303"/>
    </location>
</feature>
<feature type="compositionally biased region" description="Low complexity" evidence="8">
    <location>
        <begin position="312"/>
        <end position="324"/>
    </location>
</feature>
<name>A0A5A7PVH4_STRAF</name>
<dbReference type="Proteomes" id="UP000325081">
    <property type="component" value="Unassembled WGS sequence"/>
</dbReference>
<dbReference type="OrthoDB" id="1750003at2759"/>